<accession>A0A1M4E9U3</accession>
<dbReference type="AlphaFoldDB" id="A0A1M4E9U3"/>
<gene>
    <name evidence="1" type="ORF">BN4615_P5048</name>
</gene>
<protein>
    <submittedName>
        <fullName evidence="1">Uncharacterized protein</fullName>
    </submittedName>
</protein>
<proteinExistence type="predicted"/>
<dbReference type="Gene3D" id="1.25.40.10">
    <property type="entry name" value="Tetratricopeptide repeat domain"/>
    <property type="match status" value="2"/>
</dbReference>
<name>A0A1M4E9U3_9ACTN</name>
<evidence type="ECO:0000313" key="1">
    <source>
        <dbReference type="EMBL" id="SBO95532.1"/>
    </source>
</evidence>
<dbReference type="SUPFAM" id="SSF81901">
    <property type="entry name" value="HCP-like"/>
    <property type="match status" value="1"/>
</dbReference>
<dbReference type="RefSeq" id="WP_225274906.1">
    <property type="nucleotide sequence ID" value="NZ_CP084058.1"/>
</dbReference>
<dbReference type="InterPro" id="IPR011990">
    <property type="entry name" value="TPR-like_helical_dom_sf"/>
</dbReference>
<reference evidence="1" key="1">
    <citation type="submission" date="2016-04" db="EMBL/GenBank/DDBJ databases">
        <authorList>
            <person name="Evans L.H."/>
            <person name="Alamgir A."/>
            <person name="Owens N."/>
            <person name="Weber N.D."/>
            <person name="Virtaneva K."/>
            <person name="Barbian K."/>
            <person name="Babar A."/>
            <person name="Rosenke K."/>
        </authorList>
    </citation>
    <scope>NUCLEOTIDE SEQUENCE</scope>
    <source>
        <strain evidence="1">Nono1</strain>
    </source>
</reference>
<dbReference type="EMBL" id="LT559118">
    <property type="protein sequence ID" value="SBO95532.1"/>
    <property type="molecule type" value="Genomic_DNA"/>
</dbReference>
<organism evidence="1">
    <name type="scientific">Nonomuraea gerenzanensis</name>
    <dbReference type="NCBI Taxonomy" id="93944"/>
    <lineage>
        <taxon>Bacteria</taxon>
        <taxon>Bacillati</taxon>
        <taxon>Actinomycetota</taxon>
        <taxon>Actinomycetes</taxon>
        <taxon>Streptosporangiales</taxon>
        <taxon>Streptosporangiaceae</taxon>
        <taxon>Nonomuraea</taxon>
    </lineage>
</organism>
<dbReference type="Pfam" id="PF13432">
    <property type="entry name" value="TPR_16"/>
    <property type="match status" value="2"/>
</dbReference>
<sequence>MTSSELETPPLDTARRLAEHGDLDAAARILGELAADPDGPDRAQAAVGLAVVLEQRGDLEGARAAARTALATGHPEYAAQAACHLAQGFEREGRDEQARAAWQAVLGVGTAAYVPLAHLALARLAVRGGHLEEAEKEFRAAMETGARGGEERAGAHAAAELAELMLEHGEPGAAAEVLLDALDFAPGDEVPGLRVQLGIAHLELACAEFAESVEGGADAQTGALAIELLARTLPLRGRDEDAGRVWSYGLEHEDETLAAEVRLRYHRDG</sequence>